<comment type="similarity">
    <text evidence="2 7">Belongs to the zinc-containing alcohol dehydrogenase family.</text>
</comment>
<keyword evidence="5 9" id="KW-0560">Oxidoreductase</keyword>
<evidence type="ECO:0000256" key="6">
    <source>
        <dbReference type="ARBA" id="ARBA00023027"/>
    </source>
</evidence>
<dbReference type="EC" id="1.1.1.14" evidence="9"/>
<dbReference type="InterPro" id="IPR036291">
    <property type="entry name" value="NAD(P)-bd_dom_sf"/>
</dbReference>
<dbReference type="PANTHER" id="PTHR43401:SF2">
    <property type="entry name" value="L-THREONINE 3-DEHYDROGENASE"/>
    <property type="match status" value="1"/>
</dbReference>
<comment type="cofactor">
    <cofactor evidence="1 7">
        <name>Zn(2+)</name>
        <dbReference type="ChEBI" id="CHEBI:29105"/>
    </cofactor>
</comment>
<accession>A0A517QMK8</accession>
<evidence type="ECO:0000256" key="2">
    <source>
        <dbReference type="ARBA" id="ARBA00008072"/>
    </source>
</evidence>
<evidence type="ECO:0000256" key="4">
    <source>
        <dbReference type="ARBA" id="ARBA00022833"/>
    </source>
</evidence>
<keyword evidence="10" id="KW-1185">Reference proteome</keyword>
<keyword evidence="3 7" id="KW-0479">Metal-binding</keyword>
<evidence type="ECO:0000313" key="9">
    <source>
        <dbReference type="EMBL" id="QDT32872.1"/>
    </source>
</evidence>
<dbReference type="InterPro" id="IPR011032">
    <property type="entry name" value="GroES-like_sf"/>
</dbReference>
<name>A0A517QMK8_9PLAN</name>
<dbReference type="FunFam" id="3.40.50.720:FF:000068">
    <property type="entry name" value="Sorbitol dehydrogenase"/>
    <property type="match status" value="1"/>
</dbReference>
<dbReference type="AlphaFoldDB" id="A0A517QMK8"/>
<dbReference type="InterPro" id="IPR020843">
    <property type="entry name" value="ER"/>
</dbReference>
<dbReference type="PROSITE" id="PS00059">
    <property type="entry name" value="ADH_ZINC"/>
    <property type="match status" value="1"/>
</dbReference>
<reference evidence="9 10" key="1">
    <citation type="submission" date="2019-02" db="EMBL/GenBank/DDBJ databases">
        <title>Deep-cultivation of Planctomycetes and their phenomic and genomic characterization uncovers novel biology.</title>
        <authorList>
            <person name="Wiegand S."/>
            <person name="Jogler M."/>
            <person name="Boedeker C."/>
            <person name="Pinto D."/>
            <person name="Vollmers J."/>
            <person name="Rivas-Marin E."/>
            <person name="Kohn T."/>
            <person name="Peeters S.H."/>
            <person name="Heuer A."/>
            <person name="Rast P."/>
            <person name="Oberbeckmann S."/>
            <person name="Bunk B."/>
            <person name="Jeske O."/>
            <person name="Meyerdierks A."/>
            <person name="Storesund J.E."/>
            <person name="Kallscheuer N."/>
            <person name="Luecker S."/>
            <person name="Lage O.M."/>
            <person name="Pohl T."/>
            <person name="Merkel B.J."/>
            <person name="Hornburger P."/>
            <person name="Mueller R.-W."/>
            <person name="Bruemmer F."/>
            <person name="Labrenz M."/>
            <person name="Spormann A.M."/>
            <person name="Op den Camp H."/>
            <person name="Overmann J."/>
            <person name="Amann R."/>
            <person name="Jetten M.S.M."/>
            <person name="Mascher T."/>
            <person name="Medema M.H."/>
            <person name="Devos D.P."/>
            <person name="Kaster A.-K."/>
            <person name="Ovreas L."/>
            <person name="Rohde M."/>
            <person name="Galperin M.Y."/>
            <person name="Jogler C."/>
        </authorList>
    </citation>
    <scope>NUCLEOTIDE SEQUENCE [LARGE SCALE GENOMIC DNA]</scope>
    <source>
        <strain evidence="9 10">Mal48</strain>
    </source>
</reference>
<dbReference type="GO" id="GO:0003939">
    <property type="term" value="F:L-iditol 2-dehydrogenase (NAD+) activity"/>
    <property type="evidence" value="ECO:0007669"/>
    <property type="project" value="UniProtKB-EC"/>
</dbReference>
<dbReference type="Proteomes" id="UP000315724">
    <property type="component" value="Chromosome"/>
</dbReference>
<evidence type="ECO:0000256" key="7">
    <source>
        <dbReference type="RuleBase" id="RU361277"/>
    </source>
</evidence>
<dbReference type="EMBL" id="CP036267">
    <property type="protein sequence ID" value="QDT32872.1"/>
    <property type="molecule type" value="Genomic_DNA"/>
</dbReference>
<evidence type="ECO:0000259" key="8">
    <source>
        <dbReference type="SMART" id="SM00829"/>
    </source>
</evidence>
<dbReference type="InterPro" id="IPR050129">
    <property type="entry name" value="Zn_alcohol_dh"/>
</dbReference>
<evidence type="ECO:0000256" key="1">
    <source>
        <dbReference type="ARBA" id="ARBA00001947"/>
    </source>
</evidence>
<gene>
    <name evidence="9" type="primary">gutB</name>
    <name evidence="9" type="ORF">Mal48_21200</name>
</gene>
<dbReference type="SUPFAM" id="SSF50129">
    <property type="entry name" value="GroES-like"/>
    <property type="match status" value="1"/>
</dbReference>
<dbReference type="Gene3D" id="3.90.180.10">
    <property type="entry name" value="Medium-chain alcohol dehydrogenases, catalytic domain"/>
    <property type="match status" value="1"/>
</dbReference>
<evidence type="ECO:0000256" key="5">
    <source>
        <dbReference type="ARBA" id="ARBA00023002"/>
    </source>
</evidence>
<sequence>MKKTNEERTTMKAMLLTEYKQLEVTDMPEPEIGSRDVLVEVRACGICGSDIHGYDGSSGRRIPPLVMGHEAAGVVAKKGSDVDGFEVGDRVTFDSTVSCGHCKFCRAGNINLCDNRKVLGVSCGEYRQHGAFAQYVAVPQNILYKIPEGLAFEHAAMIEAVSIAVHAANRAPVRLGDTAVIVGSGMIGLLVVQAIRLAGCSQVIAVDLDEDRLKLARELGADVTLNPQSDDVVAQIQSLTGGQGADIAIEVVGASVTIQTAIDATRKGGAITLVGNLAPKVEVPLQAIVTRELTLYGSCASNGEYPACIDLLERGDIKVEPLITAKASLEEGPDYFARLYKGEPGAMKVIIQPNG</sequence>
<protein>
    <submittedName>
        <fullName evidence="9">Sorbitol dehydrogenase</fullName>
        <ecNumber evidence="9">1.1.1.14</ecNumber>
    </submittedName>
</protein>
<dbReference type="Gene3D" id="3.40.50.720">
    <property type="entry name" value="NAD(P)-binding Rossmann-like Domain"/>
    <property type="match status" value="1"/>
</dbReference>
<feature type="domain" description="Enoyl reductase (ER)" evidence="8">
    <location>
        <begin position="17"/>
        <end position="351"/>
    </location>
</feature>
<dbReference type="InterPro" id="IPR002328">
    <property type="entry name" value="ADH_Zn_CS"/>
</dbReference>
<dbReference type="InterPro" id="IPR013154">
    <property type="entry name" value="ADH-like_N"/>
</dbReference>
<organism evidence="9 10">
    <name type="scientific">Thalassoglobus polymorphus</name>
    <dbReference type="NCBI Taxonomy" id="2527994"/>
    <lineage>
        <taxon>Bacteria</taxon>
        <taxon>Pseudomonadati</taxon>
        <taxon>Planctomycetota</taxon>
        <taxon>Planctomycetia</taxon>
        <taxon>Planctomycetales</taxon>
        <taxon>Planctomycetaceae</taxon>
        <taxon>Thalassoglobus</taxon>
    </lineage>
</organism>
<proteinExistence type="inferred from homology"/>
<dbReference type="PANTHER" id="PTHR43401">
    <property type="entry name" value="L-THREONINE 3-DEHYDROGENASE"/>
    <property type="match status" value="1"/>
</dbReference>
<dbReference type="SMART" id="SM00829">
    <property type="entry name" value="PKS_ER"/>
    <property type="match status" value="1"/>
</dbReference>
<dbReference type="CDD" id="cd08236">
    <property type="entry name" value="sugar_DH"/>
    <property type="match status" value="1"/>
</dbReference>
<dbReference type="Pfam" id="PF00107">
    <property type="entry name" value="ADH_zinc_N"/>
    <property type="match status" value="1"/>
</dbReference>
<evidence type="ECO:0000313" key="10">
    <source>
        <dbReference type="Proteomes" id="UP000315724"/>
    </source>
</evidence>
<dbReference type="InterPro" id="IPR013149">
    <property type="entry name" value="ADH-like_C"/>
</dbReference>
<dbReference type="Pfam" id="PF08240">
    <property type="entry name" value="ADH_N"/>
    <property type="match status" value="1"/>
</dbReference>
<dbReference type="GO" id="GO:0008270">
    <property type="term" value="F:zinc ion binding"/>
    <property type="evidence" value="ECO:0007669"/>
    <property type="project" value="InterPro"/>
</dbReference>
<keyword evidence="6" id="KW-0520">NAD</keyword>
<keyword evidence="4 7" id="KW-0862">Zinc</keyword>
<dbReference type="SUPFAM" id="SSF51735">
    <property type="entry name" value="NAD(P)-binding Rossmann-fold domains"/>
    <property type="match status" value="1"/>
</dbReference>
<dbReference type="KEGG" id="tpol:Mal48_21200"/>
<evidence type="ECO:0000256" key="3">
    <source>
        <dbReference type="ARBA" id="ARBA00022723"/>
    </source>
</evidence>